<accession>A0A075R8B1</accession>
<dbReference type="AlphaFoldDB" id="A0A075R8B1"/>
<organism evidence="9 10">
    <name type="scientific">Brevibacillus laterosporus LMG 15441</name>
    <dbReference type="NCBI Taxonomy" id="1042163"/>
    <lineage>
        <taxon>Bacteria</taxon>
        <taxon>Bacillati</taxon>
        <taxon>Bacillota</taxon>
        <taxon>Bacilli</taxon>
        <taxon>Bacillales</taxon>
        <taxon>Paenibacillaceae</taxon>
        <taxon>Brevibacillus</taxon>
    </lineage>
</organism>
<protein>
    <submittedName>
        <fullName evidence="9">Lichenan-specific phosphotransferase enzyme IIB component</fullName>
        <ecNumber evidence="9">2.7.1.69</ecNumber>
    </submittedName>
</protein>
<evidence type="ECO:0000313" key="9">
    <source>
        <dbReference type="EMBL" id="AIG28094.1"/>
    </source>
</evidence>
<dbReference type="InterPro" id="IPR036095">
    <property type="entry name" value="PTS_EIIB-like_sf"/>
</dbReference>
<dbReference type="EMBL" id="CP007806">
    <property type="protein sequence ID" value="AIG28094.1"/>
    <property type="molecule type" value="Genomic_DNA"/>
</dbReference>
<feature type="modified residue" description="Phosphocysteine; by EIIA" evidence="7">
    <location>
        <position position="7"/>
    </location>
</feature>
<dbReference type="EC" id="2.7.1.69" evidence="9"/>
<feature type="domain" description="PTS EIIB type-3" evidence="8">
    <location>
        <begin position="1"/>
        <end position="101"/>
    </location>
</feature>
<evidence type="ECO:0000256" key="6">
    <source>
        <dbReference type="ARBA" id="ARBA00022777"/>
    </source>
</evidence>
<dbReference type="InterPro" id="IPR013012">
    <property type="entry name" value="PTS_EIIB_3"/>
</dbReference>
<keyword evidence="3" id="KW-0762">Sugar transport</keyword>
<keyword evidence="2" id="KW-0597">Phosphoprotein</keyword>
<dbReference type="HOGENOM" id="CLU_147323_3_1_9"/>
<keyword evidence="1" id="KW-0813">Transport</keyword>
<evidence type="ECO:0000256" key="4">
    <source>
        <dbReference type="ARBA" id="ARBA00022679"/>
    </source>
</evidence>
<evidence type="ECO:0000256" key="5">
    <source>
        <dbReference type="ARBA" id="ARBA00022683"/>
    </source>
</evidence>
<name>A0A075R8B1_BRELA</name>
<keyword evidence="6" id="KW-0418">Kinase</keyword>
<sequence>MKVLFVCSAGMSSAIVVNALKKEADKHGVEMEVKAVSTQEFAEEVKNGWNVAMVAPQVRHRFEQLKQEADAAGVPCELIPPQGYTPLGGATLFKKVQEVAK</sequence>
<dbReference type="InterPro" id="IPR051819">
    <property type="entry name" value="PTS_sugar-specific_EIIB"/>
</dbReference>
<dbReference type="InterPro" id="IPR003501">
    <property type="entry name" value="PTS_EIIB_2/3"/>
</dbReference>
<dbReference type="GO" id="GO:0008982">
    <property type="term" value="F:protein-N(PI)-phosphohistidine-sugar phosphotransferase activity"/>
    <property type="evidence" value="ECO:0007669"/>
    <property type="project" value="InterPro"/>
</dbReference>
<dbReference type="PROSITE" id="PS51100">
    <property type="entry name" value="PTS_EIIB_TYPE_3"/>
    <property type="match status" value="1"/>
</dbReference>
<evidence type="ECO:0000313" key="10">
    <source>
        <dbReference type="Proteomes" id="UP000005850"/>
    </source>
</evidence>
<dbReference type="PANTHER" id="PTHR34581">
    <property type="entry name" value="PTS SYSTEM N,N'-DIACETYLCHITOBIOSE-SPECIFIC EIIB COMPONENT"/>
    <property type="match status" value="1"/>
</dbReference>
<dbReference type="Pfam" id="PF02302">
    <property type="entry name" value="PTS_IIB"/>
    <property type="match status" value="1"/>
</dbReference>
<dbReference type="Proteomes" id="UP000005850">
    <property type="component" value="Chromosome"/>
</dbReference>
<dbReference type="GO" id="GO:0016301">
    <property type="term" value="F:kinase activity"/>
    <property type="evidence" value="ECO:0007669"/>
    <property type="project" value="UniProtKB-KW"/>
</dbReference>
<evidence type="ECO:0000256" key="2">
    <source>
        <dbReference type="ARBA" id="ARBA00022553"/>
    </source>
</evidence>
<dbReference type="KEGG" id="blr:BRLA_c037940"/>
<dbReference type="CDD" id="cd05564">
    <property type="entry name" value="PTS_IIB_chitobiose_lichenan"/>
    <property type="match status" value="1"/>
</dbReference>
<dbReference type="STRING" id="1042163.BRLA_c037940"/>
<evidence type="ECO:0000256" key="7">
    <source>
        <dbReference type="PROSITE-ProRule" id="PRU00423"/>
    </source>
</evidence>
<keyword evidence="5" id="KW-0598">Phosphotransferase system</keyword>
<evidence type="ECO:0000256" key="3">
    <source>
        <dbReference type="ARBA" id="ARBA00022597"/>
    </source>
</evidence>
<dbReference type="RefSeq" id="WP_003338738.1">
    <property type="nucleotide sequence ID" value="NZ_CP007806.1"/>
</dbReference>
<dbReference type="SUPFAM" id="SSF52794">
    <property type="entry name" value="PTS system IIB component-like"/>
    <property type="match status" value="1"/>
</dbReference>
<proteinExistence type="predicted"/>
<dbReference type="Gene3D" id="3.40.50.2300">
    <property type="match status" value="1"/>
</dbReference>
<dbReference type="eggNOG" id="COG1440">
    <property type="taxonomic scope" value="Bacteria"/>
</dbReference>
<keyword evidence="10" id="KW-1185">Reference proteome</keyword>
<dbReference type="PANTHER" id="PTHR34581:SF2">
    <property type="entry name" value="PTS SYSTEM N,N'-DIACETYLCHITOBIOSE-SPECIFIC EIIB COMPONENT"/>
    <property type="match status" value="1"/>
</dbReference>
<keyword evidence="4 9" id="KW-0808">Transferase</keyword>
<gene>
    <name evidence="9" type="ORF">BRLA_c037940</name>
</gene>
<reference evidence="9 10" key="1">
    <citation type="journal article" date="2011" name="J. Bacteriol.">
        <title>Genome sequence of Brevibacillus laterosporus LMG 15441, a pathogen of invertebrates.</title>
        <authorList>
            <person name="Djukic M."/>
            <person name="Poehlein A."/>
            <person name="Thurmer A."/>
            <person name="Daniel R."/>
        </authorList>
    </citation>
    <scope>NUCLEOTIDE SEQUENCE [LARGE SCALE GENOMIC DNA]</scope>
    <source>
        <strain evidence="9 10">LMG 15441</strain>
    </source>
</reference>
<evidence type="ECO:0000256" key="1">
    <source>
        <dbReference type="ARBA" id="ARBA00022448"/>
    </source>
</evidence>
<dbReference type="GO" id="GO:0009401">
    <property type="term" value="P:phosphoenolpyruvate-dependent sugar phosphotransferase system"/>
    <property type="evidence" value="ECO:0007669"/>
    <property type="project" value="UniProtKB-KW"/>
</dbReference>
<evidence type="ECO:0000259" key="8">
    <source>
        <dbReference type="PROSITE" id="PS51100"/>
    </source>
</evidence>